<evidence type="ECO:0000313" key="2">
    <source>
        <dbReference type="WBParaSite" id="PS1159_v2.g24148.t1"/>
    </source>
</evidence>
<organism evidence="1 2">
    <name type="scientific">Panagrolaimus sp. PS1159</name>
    <dbReference type="NCBI Taxonomy" id="55785"/>
    <lineage>
        <taxon>Eukaryota</taxon>
        <taxon>Metazoa</taxon>
        <taxon>Ecdysozoa</taxon>
        <taxon>Nematoda</taxon>
        <taxon>Chromadorea</taxon>
        <taxon>Rhabditida</taxon>
        <taxon>Tylenchina</taxon>
        <taxon>Panagrolaimomorpha</taxon>
        <taxon>Panagrolaimoidea</taxon>
        <taxon>Panagrolaimidae</taxon>
        <taxon>Panagrolaimus</taxon>
    </lineage>
</organism>
<dbReference type="WBParaSite" id="PS1159_v2.g24148.t1">
    <property type="protein sequence ID" value="PS1159_v2.g24148.t1"/>
    <property type="gene ID" value="PS1159_v2.g24148"/>
</dbReference>
<reference evidence="2" key="1">
    <citation type="submission" date="2022-11" db="UniProtKB">
        <authorList>
            <consortium name="WormBaseParasite"/>
        </authorList>
    </citation>
    <scope>IDENTIFICATION</scope>
</reference>
<sequence>MPETSSGNLDNAISCDSASTSTSLTTPSTPSTNTASIFRYPRQLLPSFYNTSFKKSDNSKNIIYQTTTTKSTKYAYFFS</sequence>
<name>A0AC35G5V7_9BILA</name>
<evidence type="ECO:0000313" key="1">
    <source>
        <dbReference type="Proteomes" id="UP000887580"/>
    </source>
</evidence>
<proteinExistence type="predicted"/>
<accession>A0AC35G5V7</accession>
<dbReference type="Proteomes" id="UP000887580">
    <property type="component" value="Unplaced"/>
</dbReference>
<protein>
    <submittedName>
        <fullName evidence="2">Uncharacterized protein</fullName>
    </submittedName>
</protein>